<dbReference type="RefSeq" id="WP_193845403.1">
    <property type="nucleotide sequence ID" value="NZ_PRDM01000001.1"/>
</dbReference>
<dbReference type="EMBL" id="PRDM01000001">
    <property type="protein sequence ID" value="MBE8724407.1"/>
    <property type="molecule type" value="Genomic_DNA"/>
</dbReference>
<evidence type="ECO:0000313" key="1">
    <source>
        <dbReference type="EMBL" id="MBE8724407.1"/>
    </source>
</evidence>
<dbReference type="Gene3D" id="3.10.450.50">
    <property type="match status" value="1"/>
</dbReference>
<dbReference type="InterPro" id="IPR032710">
    <property type="entry name" value="NTF2-like_dom_sf"/>
</dbReference>
<accession>A0ABR9TH95</accession>
<reference evidence="1 2" key="1">
    <citation type="submission" date="2018-07" db="EMBL/GenBank/DDBJ databases">
        <title>Genome assembly of strain KB82.</title>
        <authorList>
            <person name="Kukolya J."/>
            <person name="Horvath B."/>
            <person name="Nagy I."/>
            <person name="Toth A."/>
        </authorList>
    </citation>
    <scope>NUCLEOTIDE SEQUENCE [LARGE SCALE GENOMIC DNA]</scope>
    <source>
        <strain evidence="1 2">Kb82</strain>
    </source>
</reference>
<protein>
    <submittedName>
        <fullName evidence="1">Nuclear transport factor 2 family protein</fullName>
    </submittedName>
</protein>
<keyword evidence="2" id="KW-1185">Reference proteome</keyword>
<sequence>MNLPEVIQDLIKAQNDFDSANFANCFSETAIVFDEGKNYTGKTEIQNWIEKASKEYNATMKPISFAGDAKEGSLKAEVSGTFPGSPLVLTYHFQLEAQHIQTLKID</sequence>
<proteinExistence type="predicted"/>
<comment type="caution">
    <text evidence="1">The sequence shown here is derived from an EMBL/GenBank/DDBJ whole genome shotgun (WGS) entry which is preliminary data.</text>
</comment>
<dbReference type="Proteomes" id="UP000640614">
    <property type="component" value="Unassembled WGS sequence"/>
</dbReference>
<name>A0ABR9TH95_9FLAO</name>
<dbReference type="SUPFAM" id="SSF54427">
    <property type="entry name" value="NTF2-like"/>
    <property type="match status" value="1"/>
</dbReference>
<evidence type="ECO:0000313" key="2">
    <source>
        <dbReference type="Proteomes" id="UP000640614"/>
    </source>
</evidence>
<gene>
    <name evidence="1" type="ORF">C4F50_05540</name>
</gene>
<organism evidence="1 2">
    <name type="scientific">Flavobacterium hungaricum</name>
    <dbReference type="NCBI Taxonomy" id="2082725"/>
    <lineage>
        <taxon>Bacteria</taxon>
        <taxon>Pseudomonadati</taxon>
        <taxon>Bacteroidota</taxon>
        <taxon>Flavobacteriia</taxon>
        <taxon>Flavobacteriales</taxon>
        <taxon>Flavobacteriaceae</taxon>
        <taxon>Flavobacterium</taxon>
    </lineage>
</organism>